<dbReference type="GO" id="GO:0036126">
    <property type="term" value="C:sperm flagellum"/>
    <property type="evidence" value="ECO:0007669"/>
    <property type="project" value="TreeGrafter"/>
</dbReference>
<dbReference type="Gene3D" id="3.10.450.10">
    <property type="match status" value="1"/>
</dbReference>
<dbReference type="Proteomes" id="UP000005447">
    <property type="component" value="Unassembled WGS sequence"/>
</dbReference>
<evidence type="ECO:0000259" key="2">
    <source>
        <dbReference type="Pfam" id="PF00031"/>
    </source>
</evidence>
<dbReference type="SUPFAM" id="SSF54403">
    <property type="entry name" value="Cystatin/monellin"/>
    <property type="match status" value="1"/>
</dbReference>
<dbReference type="GO" id="GO:0050829">
    <property type="term" value="P:defense response to Gram-negative bacterium"/>
    <property type="evidence" value="ECO:0007669"/>
    <property type="project" value="InterPro"/>
</dbReference>
<protein>
    <recommendedName>
        <fullName evidence="2">Cystatin domain-containing protein</fullName>
    </recommendedName>
</protein>
<dbReference type="InParanoid" id="H0V1S1"/>
<dbReference type="CTD" id="140880"/>
<dbReference type="OrthoDB" id="1908104at2759"/>
<dbReference type="STRING" id="10141.ENSCPOP00000003449"/>
<feature type="domain" description="Cystatin" evidence="2">
    <location>
        <begin position="47"/>
        <end position="125"/>
    </location>
</feature>
<accession>H0V1S1</accession>
<keyword evidence="1" id="KW-0732">Signal</keyword>
<dbReference type="KEGG" id="cpoc:100722657"/>
<dbReference type="InterPro" id="IPR046350">
    <property type="entry name" value="Cystatin_sf"/>
</dbReference>
<keyword evidence="4" id="KW-1185">Reference proteome</keyword>
<evidence type="ECO:0000313" key="4">
    <source>
        <dbReference type="Proteomes" id="UP000005447"/>
    </source>
</evidence>
<dbReference type="EMBL" id="AAKN02012572">
    <property type="status" value="NOT_ANNOTATED_CDS"/>
    <property type="molecule type" value="Genomic_DNA"/>
</dbReference>
<dbReference type="Ensembl" id="ENSCPOT00000003866.3">
    <property type="protein sequence ID" value="ENSCPOP00000003449.3"/>
    <property type="gene ID" value="ENSCPOG00000003822.4"/>
</dbReference>
<dbReference type="PANTHER" id="PTHR47886:SF1">
    <property type="entry name" value="CYSTATIN-11"/>
    <property type="match status" value="1"/>
</dbReference>
<dbReference type="GO" id="GO:0061827">
    <property type="term" value="C:sperm head"/>
    <property type="evidence" value="ECO:0007669"/>
    <property type="project" value="TreeGrafter"/>
</dbReference>
<dbReference type="GO" id="GO:0004869">
    <property type="term" value="F:cysteine-type endopeptidase inhibitor activity"/>
    <property type="evidence" value="ECO:0007669"/>
    <property type="project" value="InterPro"/>
</dbReference>
<feature type="chain" id="PRO_5018730734" description="Cystatin domain-containing protein" evidence="1">
    <location>
        <begin position="24"/>
        <end position="160"/>
    </location>
</feature>
<evidence type="ECO:0000313" key="3">
    <source>
        <dbReference type="Ensembl" id="ENSCPOP00000003449.3"/>
    </source>
</evidence>
<dbReference type="eggNOG" id="ENOG502RWFM">
    <property type="taxonomic scope" value="Eukaryota"/>
</dbReference>
<dbReference type="FunCoup" id="H0V1S1">
    <property type="interactions" value="31"/>
</dbReference>
<reference evidence="4" key="1">
    <citation type="journal article" date="2011" name="Nature">
        <title>A high-resolution map of human evolutionary constraint using 29 mammals.</title>
        <authorList>
            <person name="Lindblad-Toh K."/>
            <person name="Garber M."/>
            <person name="Zuk O."/>
            <person name="Lin M.F."/>
            <person name="Parker B.J."/>
            <person name="Washietl S."/>
            <person name="Kheradpour P."/>
            <person name="Ernst J."/>
            <person name="Jordan G."/>
            <person name="Mauceli E."/>
            <person name="Ward L.D."/>
            <person name="Lowe C.B."/>
            <person name="Holloway A.K."/>
            <person name="Clamp M."/>
            <person name="Gnerre S."/>
            <person name="Alfoldi J."/>
            <person name="Beal K."/>
            <person name="Chang J."/>
            <person name="Clawson H."/>
            <person name="Cuff J."/>
            <person name="Di Palma F."/>
            <person name="Fitzgerald S."/>
            <person name="Flicek P."/>
            <person name="Guttman M."/>
            <person name="Hubisz M.J."/>
            <person name="Jaffe D.B."/>
            <person name="Jungreis I."/>
            <person name="Kent W.J."/>
            <person name="Kostka D."/>
            <person name="Lara M."/>
            <person name="Martins A.L."/>
            <person name="Massingham T."/>
            <person name="Moltke I."/>
            <person name="Raney B.J."/>
            <person name="Rasmussen M.D."/>
            <person name="Robinson J."/>
            <person name="Stark A."/>
            <person name="Vilella A.J."/>
            <person name="Wen J."/>
            <person name="Xie X."/>
            <person name="Zody M.C."/>
            <person name="Baldwin J."/>
            <person name="Bloom T."/>
            <person name="Chin C.W."/>
            <person name="Heiman D."/>
            <person name="Nicol R."/>
            <person name="Nusbaum C."/>
            <person name="Young S."/>
            <person name="Wilkinson J."/>
            <person name="Worley K.C."/>
            <person name="Kovar C.L."/>
            <person name="Muzny D.M."/>
            <person name="Gibbs R.A."/>
            <person name="Cree A."/>
            <person name="Dihn H.H."/>
            <person name="Fowler G."/>
            <person name="Jhangiani S."/>
            <person name="Joshi V."/>
            <person name="Lee S."/>
            <person name="Lewis L.R."/>
            <person name="Nazareth L.V."/>
            <person name="Okwuonu G."/>
            <person name="Santibanez J."/>
            <person name="Warren W.C."/>
            <person name="Mardis E.R."/>
            <person name="Weinstock G.M."/>
            <person name="Wilson R.K."/>
            <person name="Delehaunty K."/>
            <person name="Dooling D."/>
            <person name="Fronik C."/>
            <person name="Fulton L."/>
            <person name="Fulton B."/>
            <person name="Graves T."/>
            <person name="Minx P."/>
            <person name="Sodergren E."/>
            <person name="Birney E."/>
            <person name="Margulies E.H."/>
            <person name="Herrero J."/>
            <person name="Green E.D."/>
            <person name="Haussler D."/>
            <person name="Siepel A."/>
            <person name="Goldman N."/>
            <person name="Pollard K.S."/>
            <person name="Pedersen J.S."/>
            <person name="Lander E.S."/>
            <person name="Kellis M."/>
        </authorList>
    </citation>
    <scope>NUCLEOTIDE SEQUENCE [LARGE SCALE GENOMIC DNA]</scope>
    <source>
        <strain evidence="4">2N</strain>
    </source>
</reference>
<dbReference type="InterPro" id="IPR042930">
    <property type="entry name" value="CST11"/>
</dbReference>
<reference evidence="3" key="3">
    <citation type="submission" date="2025-09" db="UniProtKB">
        <authorList>
            <consortium name="Ensembl"/>
        </authorList>
    </citation>
    <scope>IDENTIFICATION</scope>
    <source>
        <strain evidence="3">2N</strain>
    </source>
</reference>
<gene>
    <name evidence="3" type="primary">Cst11</name>
</gene>
<dbReference type="Pfam" id="PF00031">
    <property type="entry name" value="Cystatin"/>
    <property type="match status" value="1"/>
</dbReference>
<dbReference type="AlphaFoldDB" id="H0V1S1"/>
<dbReference type="GO" id="GO:0005634">
    <property type="term" value="C:nucleus"/>
    <property type="evidence" value="ECO:0007669"/>
    <property type="project" value="TreeGrafter"/>
</dbReference>
<evidence type="ECO:0000256" key="1">
    <source>
        <dbReference type="SAM" id="SignalP"/>
    </source>
</evidence>
<sequence>MMAGSWKTLKLLLVILTVLVAFSDQFQRKSFIKVSEETAVDDFVPETLSYLNDQYNQDSKDPYSFRIIRVLRVQSLVTDHLEYRILVELWRTKCLKPAFNSSCALQDGKQDKQVTCYFSVYVNPWDEKYKILKKECKDSKFPVTATWKNLLFFSAHSKQG</sequence>
<dbReference type="HOGENOM" id="CLU_118168_2_1_1"/>
<dbReference type="VEuPathDB" id="HostDB:ENSCPOG00000003822"/>
<name>H0V1S1_CAVPO</name>
<reference evidence="3" key="2">
    <citation type="submission" date="2025-08" db="UniProtKB">
        <authorList>
            <consortium name="Ensembl"/>
        </authorList>
    </citation>
    <scope>IDENTIFICATION</scope>
    <source>
        <strain evidence="3">2N</strain>
    </source>
</reference>
<dbReference type="PANTHER" id="PTHR47886">
    <property type="entry name" value="CYSTATIN-11"/>
    <property type="match status" value="1"/>
</dbReference>
<dbReference type="RefSeq" id="XP_003476417.1">
    <property type="nucleotide sequence ID" value="XM_003476369.1"/>
</dbReference>
<feature type="signal peptide" evidence="1">
    <location>
        <begin position="1"/>
        <end position="23"/>
    </location>
</feature>
<dbReference type="GO" id="GO:0005737">
    <property type="term" value="C:cytoplasm"/>
    <property type="evidence" value="ECO:0007669"/>
    <property type="project" value="TreeGrafter"/>
</dbReference>
<organism evidence="3 4">
    <name type="scientific">Cavia porcellus</name>
    <name type="common">Guinea pig</name>
    <dbReference type="NCBI Taxonomy" id="10141"/>
    <lineage>
        <taxon>Eukaryota</taxon>
        <taxon>Metazoa</taxon>
        <taxon>Chordata</taxon>
        <taxon>Craniata</taxon>
        <taxon>Vertebrata</taxon>
        <taxon>Euteleostomi</taxon>
        <taxon>Mammalia</taxon>
        <taxon>Eutheria</taxon>
        <taxon>Euarchontoglires</taxon>
        <taxon>Glires</taxon>
        <taxon>Rodentia</taxon>
        <taxon>Hystricomorpha</taxon>
        <taxon>Caviidae</taxon>
        <taxon>Cavia</taxon>
    </lineage>
</organism>
<dbReference type="OMA" id="NCVPQEG"/>
<dbReference type="GeneTree" id="ENSGT00910000144356"/>
<dbReference type="CDD" id="cd00042">
    <property type="entry name" value="CY"/>
    <property type="match status" value="1"/>
</dbReference>
<dbReference type="GeneID" id="100722657"/>
<dbReference type="InterPro" id="IPR000010">
    <property type="entry name" value="Cystatin_dom"/>
</dbReference>
<proteinExistence type="predicted"/>